<name>A0A2I1HNP7_9GLOM</name>
<reference evidence="1 2" key="1">
    <citation type="submission" date="2015-10" db="EMBL/GenBank/DDBJ databases">
        <title>Genome analyses suggest a sexual origin of heterokaryosis in a supposedly ancient asexual fungus.</title>
        <authorList>
            <person name="Ropars J."/>
            <person name="Sedzielewska K."/>
            <person name="Noel J."/>
            <person name="Charron P."/>
            <person name="Farinelli L."/>
            <person name="Marton T."/>
            <person name="Kruger M."/>
            <person name="Pelin A."/>
            <person name="Brachmann A."/>
            <person name="Corradi N."/>
        </authorList>
    </citation>
    <scope>NUCLEOTIDE SEQUENCE [LARGE SCALE GENOMIC DNA]</scope>
    <source>
        <strain evidence="1 2">A4</strain>
    </source>
</reference>
<dbReference type="EMBL" id="LLXI01004328">
    <property type="protein sequence ID" value="PKY60504.1"/>
    <property type="molecule type" value="Genomic_DNA"/>
</dbReference>
<dbReference type="VEuPathDB" id="FungiDB:RhiirA1_475807"/>
<gene>
    <name evidence="1" type="ORF">RhiirA4_518881</name>
</gene>
<dbReference type="AlphaFoldDB" id="A0A2I1HNP7"/>
<sequence>MDLDSRAYSKLIHEHITHGGSEEYIRIVEALRPLHERYDHESPEMWCSRIRDPFRKILEDNPRILSKNGYIIMYGKLYENDRVHRRPTNYIYCSVCDSSVFIPSDYYSDRLYHDSHLKRCISGNTISNEHARRKEVLQSIDRTEYAIWQYKQYILQEEAEIKRLQLELTSQPFSHLEKDSLASISYDRDTRTYNYESYAQSKATVAKNTMPSAPNFEPACISITSGNQEMISPTSYQSSNCRSNIGKLFISSQYVKQPKGTVLRLGDGTEITVV</sequence>
<evidence type="ECO:0000313" key="2">
    <source>
        <dbReference type="Proteomes" id="UP000234323"/>
    </source>
</evidence>
<evidence type="ECO:0000313" key="1">
    <source>
        <dbReference type="EMBL" id="PKY60504.1"/>
    </source>
</evidence>
<dbReference type="Proteomes" id="UP000234323">
    <property type="component" value="Unassembled WGS sequence"/>
</dbReference>
<protein>
    <submittedName>
        <fullName evidence="1">Uncharacterized protein</fullName>
    </submittedName>
</protein>
<organism evidence="1 2">
    <name type="scientific">Rhizophagus irregularis</name>
    <dbReference type="NCBI Taxonomy" id="588596"/>
    <lineage>
        <taxon>Eukaryota</taxon>
        <taxon>Fungi</taxon>
        <taxon>Fungi incertae sedis</taxon>
        <taxon>Mucoromycota</taxon>
        <taxon>Glomeromycotina</taxon>
        <taxon>Glomeromycetes</taxon>
        <taxon>Glomerales</taxon>
        <taxon>Glomeraceae</taxon>
        <taxon>Rhizophagus</taxon>
    </lineage>
</organism>
<dbReference type="VEuPathDB" id="FungiDB:FUN_018744"/>
<comment type="caution">
    <text evidence="1">The sequence shown here is derived from an EMBL/GenBank/DDBJ whole genome shotgun (WGS) entry which is preliminary data.</text>
</comment>
<keyword evidence="2" id="KW-1185">Reference proteome</keyword>
<proteinExistence type="predicted"/>
<dbReference type="VEuPathDB" id="FungiDB:RhiirFUN_024841"/>
<accession>A0A2I1HNP7</accession>